<gene>
    <name evidence="2" type="ORF">PENTCL1PPCAC_7658</name>
</gene>
<feature type="non-terminal residue" evidence="2">
    <location>
        <position position="179"/>
    </location>
</feature>
<keyword evidence="1" id="KW-0106">Calcium</keyword>
<comment type="caution">
    <text evidence="2">The sequence shown here is derived from an EMBL/GenBank/DDBJ whole genome shotgun (WGS) entry which is preliminary data.</text>
</comment>
<protein>
    <submittedName>
        <fullName evidence="2">Uncharacterized protein</fullName>
    </submittedName>
</protein>
<evidence type="ECO:0000256" key="1">
    <source>
        <dbReference type="ARBA" id="ARBA00022837"/>
    </source>
</evidence>
<dbReference type="AlphaFoldDB" id="A0AAV5SXZ0"/>
<evidence type="ECO:0000313" key="2">
    <source>
        <dbReference type="EMBL" id="GMS85483.1"/>
    </source>
</evidence>
<dbReference type="InterPro" id="IPR018247">
    <property type="entry name" value="EF_Hand_1_Ca_BS"/>
</dbReference>
<sequence length="179" mass="20190">GYVKNEDSGDIVAVTTRVYRHEEEEGMFTVFGTGTTEFPAGSYHFAVTNLDTKVVAEDEISAYQPSKFITESGAITAHFRVLLYDIFDVFDINMDKLLEKSEFDLFTHLSENSIADGSAYMSDEEWFKMAEIFEFEPKRGMPISAFVNMFRAEITAGSDALNDVAINMRNIGVNPKFEQ</sequence>
<organism evidence="2 3">
    <name type="scientific">Pristionchus entomophagus</name>
    <dbReference type="NCBI Taxonomy" id="358040"/>
    <lineage>
        <taxon>Eukaryota</taxon>
        <taxon>Metazoa</taxon>
        <taxon>Ecdysozoa</taxon>
        <taxon>Nematoda</taxon>
        <taxon>Chromadorea</taxon>
        <taxon>Rhabditida</taxon>
        <taxon>Rhabditina</taxon>
        <taxon>Diplogasteromorpha</taxon>
        <taxon>Diplogasteroidea</taxon>
        <taxon>Neodiplogasteridae</taxon>
        <taxon>Pristionchus</taxon>
    </lineage>
</organism>
<proteinExistence type="predicted"/>
<accession>A0AAV5SXZ0</accession>
<feature type="non-terminal residue" evidence="2">
    <location>
        <position position="1"/>
    </location>
</feature>
<keyword evidence="3" id="KW-1185">Reference proteome</keyword>
<name>A0AAV5SXZ0_9BILA</name>
<evidence type="ECO:0000313" key="3">
    <source>
        <dbReference type="Proteomes" id="UP001432027"/>
    </source>
</evidence>
<dbReference type="SUPFAM" id="SSF47473">
    <property type="entry name" value="EF-hand"/>
    <property type="match status" value="1"/>
</dbReference>
<dbReference type="PROSITE" id="PS00018">
    <property type="entry name" value="EF_HAND_1"/>
    <property type="match status" value="1"/>
</dbReference>
<dbReference type="EMBL" id="BTSX01000002">
    <property type="protein sequence ID" value="GMS85483.1"/>
    <property type="molecule type" value="Genomic_DNA"/>
</dbReference>
<dbReference type="InterPro" id="IPR011992">
    <property type="entry name" value="EF-hand-dom_pair"/>
</dbReference>
<reference evidence="2" key="1">
    <citation type="submission" date="2023-10" db="EMBL/GenBank/DDBJ databases">
        <title>Genome assembly of Pristionchus species.</title>
        <authorList>
            <person name="Yoshida K."/>
            <person name="Sommer R.J."/>
        </authorList>
    </citation>
    <scope>NUCLEOTIDE SEQUENCE</scope>
    <source>
        <strain evidence="2">RS0144</strain>
    </source>
</reference>
<dbReference type="Proteomes" id="UP001432027">
    <property type="component" value="Unassembled WGS sequence"/>
</dbReference>